<feature type="domain" description="Orange" evidence="8">
    <location>
        <begin position="125"/>
        <end position="154"/>
    </location>
</feature>
<reference evidence="9" key="2">
    <citation type="journal article" date="2023" name="Commun. Biol.">
        <title>Intrasexual cuticular hydrocarbon dimorphism in a wasp sheds light on hydrocarbon biosynthesis genes in Hymenoptera.</title>
        <authorList>
            <person name="Moris V.C."/>
            <person name="Podsiadlowski L."/>
            <person name="Martin S."/>
            <person name="Oeyen J.P."/>
            <person name="Donath A."/>
            <person name="Petersen M."/>
            <person name="Wilbrandt J."/>
            <person name="Misof B."/>
            <person name="Liedtke D."/>
            <person name="Thamm M."/>
            <person name="Scheiner R."/>
            <person name="Schmitt T."/>
            <person name="Niehuis O."/>
        </authorList>
    </citation>
    <scope>NUCLEOTIDE SEQUENCE</scope>
    <source>
        <strain evidence="9">GBR_01_08_01A</strain>
    </source>
</reference>
<dbReference type="PROSITE" id="PS50888">
    <property type="entry name" value="BHLH"/>
    <property type="match status" value="1"/>
</dbReference>
<organism evidence="9 10">
    <name type="scientific">Odynerus spinipes</name>
    <dbReference type="NCBI Taxonomy" id="1348599"/>
    <lineage>
        <taxon>Eukaryota</taxon>
        <taxon>Metazoa</taxon>
        <taxon>Ecdysozoa</taxon>
        <taxon>Arthropoda</taxon>
        <taxon>Hexapoda</taxon>
        <taxon>Insecta</taxon>
        <taxon>Pterygota</taxon>
        <taxon>Neoptera</taxon>
        <taxon>Endopterygota</taxon>
        <taxon>Hymenoptera</taxon>
        <taxon>Apocrita</taxon>
        <taxon>Aculeata</taxon>
        <taxon>Vespoidea</taxon>
        <taxon>Vespidae</taxon>
        <taxon>Eumeninae</taxon>
        <taxon>Odynerus</taxon>
    </lineage>
</organism>
<evidence type="ECO:0000256" key="4">
    <source>
        <dbReference type="ARBA" id="ARBA00023163"/>
    </source>
</evidence>
<dbReference type="Pfam" id="PF00010">
    <property type="entry name" value="HLH"/>
    <property type="match status" value="1"/>
</dbReference>
<dbReference type="GO" id="GO:0005634">
    <property type="term" value="C:nucleus"/>
    <property type="evidence" value="ECO:0007669"/>
    <property type="project" value="UniProtKB-SubCell"/>
</dbReference>
<evidence type="ECO:0000256" key="6">
    <source>
        <dbReference type="SAM" id="MobiDB-lite"/>
    </source>
</evidence>
<dbReference type="InterPro" id="IPR050370">
    <property type="entry name" value="HES_HEY"/>
</dbReference>
<feature type="compositionally biased region" description="Low complexity" evidence="6">
    <location>
        <begin position="1"/>
        <end position="44"/>
    </location>
</feature>
<keyword evidence="2" id="KW-0805">Transcription regulation</keyword>
<dbReference type="SUPFAM" id="SSF47459">
    <property type="entry name" value="HLH, helix-loop-helix DNA-binding domain"/>
    <property type="match status" value="1"/>
</dbReference>
<dbReference type="SMART" id="SM00511">
    <property type="entry name" value="ORANGE"/>
    <property type="match status" value="1"/>
</dbReference>
<feature type="region of interest" description="Disordered" evidence="6">
    <location>
        <begin position="1"/>
        <end position="57"/>
    </location>
</feature>
<dbReference type="SMART" id="SM00353">
    <property type="entry name" value="HLH"/>
    <property type="match status" value="1"/>
</dbReference>
<dbReference type="PROSITE" id="PS51054">
    <property type="entry name" value="ORANGE"/>
    <property type="match status" value="1"/>
</dbReference>
<evidence type="ECO:0000313" key="10">
    <source>
        <dbReference type="Proteomes" id="UP001258017"/>
    </source>
</evidence>
<dbReference type="Gene3D" id="6.10.250.980">
    <property type="match status" value="1"/>
</dbReference>
<dbReference type="PANTHER" id="PTHR10985">
    <property type="entry name" value="BASIC HELIX-LOOP-HELIX TRANSCRIPTION FACTOR, HES-RELATED"/>
    <property type="match status" value="1"/>
</dbReference>
<keyword evidence="10" id="KW-1185">Reference proteome</keyword>
<dbReference type="GO" id="GO:0006355">
    <property type="term" value="P:regulation of DNA-templated transcription"/>
    <property type="evidence" value="ECO:0007669"/>
    <property type="project" value="InterPro"/>
</dbReference>
<comment type="subcellular location">
    <subcellularLocation>
        <location evidence="1">Nucleus</location>
    </subcellularLocation>
</comment>
<keyword evidence="4" id="KW-0804">Transcription</keyword>
<accession>A0AAD9RA98</accession>
<dbReference type="EMBL" id="JAIFRP010004408">
    <property type="protein sequence ID" value="KAK2575997.1"/>
    <property type="molecule type" value="Genomic_DNA"/>
</dbReference>
<dbReference type="InterPro" id="IPR036638">
    <property type="entry name" value="HLH_DNA-bd_sf"/>
</dbReference>
<evidence type="ECO:0000259" key="7">
    <source>
        <dbReference type="PROSITE" id="PS50888"/>
    </source>
</evidence>
<feature type="compositionally biased region" description="Low complexity" evidence="6">
    <location>
        <begin position="253"/>
        <end position="264"/>
    </location>
</feature>
<dbReference type="InterPro" id="IPR003650">
    <property type="entry name" value="Orange_dom"/>
</dbReference>
<evidence type="ECO:0000256" key="1">
    <source>
        <dbReference type="ARBA" id="ARBA00004123"/>
    </source>
</evidence>
<dbReference type="Gene3D" id="4.10.280.10">
    <property type="entry name" value="Helix-loop-helix DNA-binding domain"/>
    <property type="match status" value="1"/>
</dbReference>
<dbReference type="Proteomes" id="UP001258017">
    <property type="component" value="Unassembled WGS sequence"/>
</dbReference>
<evidence type="ECO:0000256" key="2">
    <source>
        <dbReference type="ARBA" id="ARBA00023015"/>
    </source>
</evidence>
<protein>
    <recommendedName>
        <fullName evidence="11">Protein hairy</fullName>
    </recommendedName>
</protein>
<sequence>MVTGVGATMPTGGVTVGATPPTQHVPQEAGQPPAQTAATTTTTRRSGENRRSNKPIMEKRRRARINNCLNDLKTLILDAMKKDPARHSKLEKADILEMTVKHLETLQRQQVALAAATDPNVLNKFRAGFTECAGEVGRFPGLDASVKRRLMAHLASCLGPVEASNGGANGAGQSTTTATSTTVTANQQPVQPAPPTTQLQVHILPQVDATPRIQVQQSNGIFFTNANGTGLQLVPTRLPNGDIALVLPAGAKATPVTSPSSSPAPSSPLPTLIPIPQRTASTASASSSSSSSVGSTSTSAASPIAFEAPPAAFREQQPPTTVYGSGNSHRDVATSPANGYTSDPEFDPRVYSPPLQKPLALVMRKSVMPELEDKPWRPW</sequence>
<feature type="domain" description="BHLH" evidence="7">
    <location>
        <begin position="49"/>
        <end position="106"/>
    </location>
</feature>
<evidence type="ECO:0000256" key="5">
    <source>
        <dbReference type="ARBA" id="ARBA00023242"/>
    </source>
</evidence>
<name>A0AAD9RA98_9HYME</name>
<dbReference type="InterPro" id="IPR011598">
    <property type="entry name" value="bHLH_dom"/>
</dbReference>
<comment type="caution">
    <text evidence="9">The sequence shown here is derived from an EMBL/GenBank/DDBJ whole genome shotgun (WGS) entry which is preliminary data.</text>
</comment>
<evidence type="ECO:0008006" key="11">
    <source>
        <dbReference type="Google" id="ProtNLM"/>
    </source>
</evidence>
<evidence type="ECO:0000259" key="8">
    <source>
        <dbReference type="PROSITE" id="PS51054"/>
    </source>
</evidence>
<dbReference type="CDD" id="cd18913">
    <property type="entry name" value="bHLH-O_hairy_like"/>
    <property type="match status" value="1"/>
</dbReference>
<dbReference type="GO" id="GO:1990837">
    <property type="term" value="F:sequence-specific double-stranded DNA binding"/>
    <property type="evidence" value="ECO:0007669"/>
    <property type="project" value="UniProtKB-ARBA"/>
</dbReference>
<evidence type="ECO:0000256" key="3">
    <source>
        <dbReference type="ARBA" id="ARBA00023125"/>
    </source>
</evidence>
<feature type="region of interest" description="Disordered" evidence="6">
    <location>
        <begin position="253"/>
        <end position="352"/>
    </location>
</feature>
<feature type="compositionally biased region" description="Low complexity" evidence="6">
    <location>
        <begin position="274"/>
        <end position="302"/>
    </location>
</feature>
<dbReference type="FunFam" id="4.10.280.10:FF:000009">
    <property type="entry name" value="Transcription factor HES-1"/>
    <property type="match status" value="1"/>
</dbReference>
<reference evidence="9" key="1">
    <citation type="submission" date="2021-08" db="EMBL/GenBank/DDBJ databases">
        <authorList>
            <person name="Misof B."/>
            <person name="Oliver O."/>
            <person name="Podsiadlowski L."/>
            <person name="Donath A."/>
            <person name="Peters R."/>
            <person name="Mayer C."/>
            <person name="Rust J."/>
            <person name="Gunkel S."/>
            <person name="Lesny P."/>
            <person name="Martin S."/>
            <person name="Oeyen J.P."/>
            <person name="Petersen M."/>
            <person name="Panagiotis P."/>
            <person name="Wilbrandt J."/>
            <person name="Tanja T."/>
        </authorList>
    </citation>
    <scope>NUCLEOTIDE SEQUENCE</scope>
    <source>
        <strain evidence="9">GBR_01_08_01A</strain>
        <tissue evidence="9">Thorax + abdomen</tissue>
    </source>
</reference>
<evidence type="ECO:0000313" key="9">
    <source>
        <dbReference type="EMBL" id="KAK2575997.1"/>
    </source>
</evidence>
<dbReference type="SUPFAM" id="SSF158457">
    <property type="entry name" value="Orange domain-like"/>
    <property type="match status" value="1"/>
</dbReference>
<dbReference type="GO" id="GO:0046983">
    <property type="term" value="F:protein dimerization activity"/>
    <property type="evidence" value="ECO:0007669"/>
    <property type="project" value="InterPro"/>
</dbReference>
<keyword evidence="3" id="KW-0238">DNA-binding</keyword>
<feature type="compositionally biased region" description="Polar residues" evidence="6">
    <location>
        <begin position="317"/>
        <end position="327"/>
    </location>
</feature>
<dbReference type="Pfam" id="PF07527">
    <property type="entry name" value="Hairy_orange"/>
    <property type="match status" value="1"/>
</dbReference>
<gene>
    <name evidence="9" type="ORF">KPH14_007356</name>
</gene>
<proteinExistence type="predicted"/>
<dbReference type="AlphaFoldDB" id="A0AAD9RA98"/>
<keyword evidence="5" id="KW-0539">Nucleus</keyword>